<dbReference type="CDD" id="cd01650">
    <property type="entry name" value="RT_nLTR_like"/>
    <property type="match status" value="1"/>
</dbReference>
<evidence type="ECO:0000313" key="5">
    <source>
        <dbReference type="Proteomes" id="UP000694395"/>
    </source>
</evidence>
<dbReference type="AlphaFoldDB" id="A0A8L0DS76"/>
<organism evidence="4 5">
    <name type="scientific">Oncorhynchus mykiss</name>
    <name type="common">Rainbow trout</name>
    <name type="synonym">Salmo gairdneri</name>
    <dbReference type="NCBI Taxonomy" id="8022"/>
    <lineage>
        <taxon>Eukaryota</taxon>
        <taxon>Metazoa</taxon>
        <taxon>Chordata</taxon>
        <taxon>Craniata</taxon>
        <taxon>Vertebrata</taxon>
        <taxon>Euteleostomi</taxon>
        <taxon>Actinopterygii</taxon>
        <taxon>Neopterygii</taxon>
        <taxon>Teleostei</taxon>
        <taxon>Protacanthopterygii</taxon>
        <taxon>Salmoniformes</taxon>
        <taxon>Salmonidae</taxon>
        <taxon>Salmoninae</taxon>
        <taxon>Oncorhynchus</taxon>
    </lineage>
</organism>
<reference evidence="4" key="2">
    <citation type="submission" date="2025-08" db="UniProtKB">
        <authorList>
            <consortium name="Ensembl"/>
        </authorList>
    </citation>
    <scope>IDENTIFICATION</scope>
</reference>
<keyword evidence="5" id="KW-1185">Reference proteome</keyword>
<dbReference type="InterPro" id="IPR043502">
    <property type="entry name" value="DNA/RNA_pol_sf"/>
</dbReference>
<feature type="domain" description="Reverse transcriptase" evidence="3">
    <location>
        <begin position="420"/>
        <end position="702"/>
    </location>
</feature>
<feature type="compositionally biased region" description="Polar residues" evidence="2">
    <location>
        <begin position="35"/>
        <end position="56"/>
    </location>
</feature>
<dbReference type="SUPFAM" id="SSF56672">
    <property type="entry name" value="DNA/RNA polymerases"/>
    <property type="match status" value="1"/>
</dbReference>
<dbReference type="PANTHER" id="PTHR19446">
    <property type="entry name" value="REVERSE TRANSCRIPTASES"/>
    <property type="match status" value="1"/>
</dbReference>
<evidence type="ECO:0000313" key="4">
    <source>
        <dbReference type="Ensembl" id="ENSOMYP00000135296.1"/>
    </source>
</evidence>
<feature type="coiled-coil region" evidence="1">
    <location>
        <begin position="243"/>
        <end position="270"/>
    </location>
</feature>
<reference evidence="4" key="3">
    <citation type="submission" date="2025-09" db="UniProtKB">
        <authorList>
            <consortium name="Ensembl"/>
        </authorList>
    </citation>
    <scope>IDENTIFICATION</scope>
</reference>
<dbReference type="Pfam" id="PF00078">
    <property type="entry name" value="RVT_1"/>
    <property type="match status" value="1"/>
</dbReference>
<dbReference type="GeneTree" id="ENSGT00730000113263"/>
<name>A0A8L0DS76_ONCMY</name>
<dbReference type="Proteomes" id="UP000694395">
    <property type="component" value="Chromosome 9"/>
</dbReference>
<dbReference type="PROSITE" id="PS50878">
    <property type="entry name" value="RT_POL"/>
    <property type="match status" value="1"/>
</dbReference>
<feature type="region of interest" description="Disordered" evidence="2">
    <location>
        <begin position="1"/>
        <end position="65"/>
    </location>
</feature>
<sequence length="1181" mass="134242">MLRSMLETPALATESQHTRIPLESARAGAEDDSSADNMVTTGPETTKSNESTAQENTTATVTSSAATAGHKQMQVCVCGWRKVTSHHGLRIHQGKKGCLGKERQRPRIDYFLRKRSNQSNEAQQLDANHSLQCISTTVMEDVNSSTEVTTEVEPTTGVELTEPPRPAVERRLPGHRPYVKWPGASDKKLWETVNTDLTLTLEKLRGTVEKKLERMGDIIYEYGTERFGVEEAKGGRKVPTPPVSRRQQEIKRLVQERRQLKKQWKKASEVEKEGIEALQADIKTRLASLRRAENLRKRRRKKEQTRTRFYKDPFKFLKFLSLFTKEKSGALKTTKKDLEEHLRTTNFDSKRHEHLAIPSDIPPIEPQEHHIETSPPTWKEVENTVRRARTASAPGPNGVPYKVYKNAPDVLRFLWRLMRTAWKNKIIPKVWRRAGGVLIPKEKDAVNISQFRPISLLNVEGKIFFRVIAQRMAEYLQRNAYVDTSVQKAGISGFSGCLEHSSMIWHQIQMAKVEKRDLHVVFLDLANAFGSVPHELLWSAFRFFHIPDTITTLVKSYFQDLQFCFTTSEFTTSWQCLNVGIRAGCTISPLAFIMAMEVIIRSSKWVAGGQQVDSGFRLPPLRAYMDDITTLTTTVPCTRRLLRKLEETISWARMMIKPSKSRSISIVKGVLSDLKFFIGDDQIPTVSEQPVKSLGRWYDASLKDKDQVQQLRKDISSSLQSIDNTQLPGKLKAWCLQFGLLPRVLWPLAVYEVPISTVEKMERGVTGYLKKWLGVPRCLTTIGLYGDGVLKLPLTSLTEEFKCSKTRLQMTLNESRDPVVSNNAPTLATGRKWRPGKAVQEATAALRHADIVGHVQQGRGGLGLTSRAAWSKATAPERRKMVVQEVRHQEEAARWAKAVSLSKQGRWTRWDSVEKRKISWKDLWAMEARRLSFSIRATYDVLPTPVNLHQWYGEDPDCALCSMPANLRHILTGCKTSLTQGRYTWRHNQVLKNLASALEDKRAATNSLPPPAASHPLRTNFVREGAKPPKRGSTPLERDQLHLARDWKMLADIGRQLVFPPEIVTTTLRPDMVLWSRSLKKVFIIELTVPWEDSVDEAYERKHLRYADLAAEARHHGWNTEVRPVEVGCRGFVATSTIRLLRDLGIKGQSQRSAIKAVSEAAEGSSQWLWMKRKDPSWAPK</sequence>
<dbReference type="Ensembl" id="ENSOMYT00000150832.1">
    <property type="protein sequence ID" value="ENSOMYP00000135296.1"/>
    <property type="gene ID" value="ENSOMYG00000060118.1"/>
</dbReference>
<accession>A0A8L0DS76</accession>
<evidence type="ECO:0000256" key="2">
    <source>
        <dbReference type="SAM" id="MobiDB-lite"/>
    </source>
</evidence>
<evidence type="ECO:0000256" key="1">
    <source>
        <dbReference type="SAM" id="Coils"/>
    </source>
</evidence>
<dbReference type="InterPro" id="IPR000477">
    <property type="entry name" value="RT_dom"/>
</dbReference>
<proteinExistence type="predicted"/>
<reference evidence="4" key="1">
    <citation type="submission" date="2020-07" db="EMBL/GenBank/DDBJ databases">
        <title>A long reads based de novo assembly of the rainbow trout Arlee double haploid line genome.</title>
        <authorList>
            <person name="Gao G."/>
            <person name="Palti Y."/>
        </authorList>
    </citation>
    <scope>NUCLEOTIDE SEQUENCE [LARGE SCALE GENOMIC DNA]</scope>
</reference>
<evidence type="ECO:0000259" key="3">
    <source>
        <dbReference type="PROSITE" id="PS50878"/>
    </source>
</evidence>
<keyword evidence="1" id="KW-0175">Coiled coil</keyword>
<protein>
    <recommendedName>
        <fullName evidence="3">Reverse transcriptase domain-containing protein</fullName>
    </recommendedName>
</protein>